<dbReference type="CDD" id="cd06242">
    <property type="entry name" value="M14-like"/>
    <property type="match status" value="1"/>
</dbReference>
<dbReference type="GO" id="GO:0004181">
    <property type="term" value="F:metallocarboxypeptidase activity"/>
    <property type="evidence" value="ECO:0007669"/>
    <property type="project" value="InterPro"/>
</dbReference>
<evidence type="ECO:0000256" key="2">
    <source>
        <dbReference type="SAM" id="MobiDB-lite"/>
    </source>
</evidence>
<dbReference type="Pfam" id="PF00246">
    <property type="entry name" value="Peptidase_M14"/>
    <property type="match status" value="1"/>
</dbReference>
<accession>A0A369AL01</accession>
<dbReference type="AlphaFoldDB" id="A0A369AL01"/>
<evidence type="ECO:0000313" key="6">
    <source>
        <dbReference type="Proteomes" id="UP000252174"/>
    </source>
</evidence>
<proteinExistence type="inferred from homology"/>
<dbReference type="Gene3D" id="3.40.630.10">
    <property type="entry name" value="Zn peptidases"/>
    <property type="match status" value="1"/>
</dbReference>
<dbReference type="InterPro" id="IPR000834">
    <property type="entry name" value="Peptidase_M14"/>
</dbReference>
<dbReference type="PROSITE" id="PS52035">
    <property type="entry name" value="PEPTIDASE_M14"/>
    <property type="match status" value="1"/>
</dbReference>
<feature type="signal peptide" evidence="3">
    <location>
        <begin position="1"/>
        <end position="31"/>
    </location>
</feature>
<feature type="chain" id="PRO_5016984319" evidence="3">
    <location>
        <begin position="32"/>
        <end position="631"/>
    </location>
</feature>
<evidence type="ECO:0000256" key="1">
    <source>
        <dbReference type="PROSITE-ProRule" id="PRU01379"/>
    </source>
</evidence>
<feature type="domain" description="Peptidase M14" evidence="4">
    <location>
        <begin position="129"/>
        <end position="410"/>
    </location>
</feature>
<dbReference type="EMBL" id="QPJU01000007">
    <property type="protein sequence ID" value="RCX08966.1"/>
    <property type="molecule type" value="Genomic_DNA"/>
</dbReference>
<dbReference type="RefSeq" id="WP_241659419.1">
    <property type="nucleotide sequence ID" value="NZ_QPJU01000007.1"/>
</dbReference>
<organism evidence="5 6">
    <name type="scientific">Extensimonas vulgaris</name>
    <dbReference type="NCBI Taxonomy" id="1031594"/>
    <lineage>
        <taxon>Bacteria</taxon>
        <taxon>Pseudomonadati</taxon>
        <taxon>Pseudomonadota</taxon>
        <taxon>Betaproteobacteria</taxon>
        <taxon>Burkholderiales</taxon>
        <taxon>Comamonadaceae</taxon>
        <taxon>Extensimonas</taxon>
    </lineage>
</organism>
<keyword evidence="5" id="KW-0645">Protease</keyword>
<sequence>MPRLSEFSARRARAWLARGALLLLAACSSTPLPPWPEPSSQSGKAPTAGAPKSPAASANARSKSVPAPLGQAGASQVRVTPVPPSALEAQAPTAPAGAATLPYASAVAAWFPDPGTRYDTPGLAPARQSFTSNAELAIWLEKLAAAPPHGPTRVKLLNLGLSQQGEPLLGLLLTQAKDTDIASLDASGRPTVLLLAQQRGDEPAGAEALLVVARELAQGLLEPLLARIHVIVVPRANPDGAALGQPGTAQGTDLERDHLSLTTPEAQALARLVRDYRPLLVLDAREYPALALQPKLDGIARYDALLSYATTANYPPFLAKAAQQWYYEPITQALRAQGLTSAWYYEPAAQPQDRGIRTGSTLPDEGRNVQGLKNTVSLQVAARGSDLGRAHLQRRVHTLVTAVNSALQSTAERAAELEQVRSFVARETRAQSCRGELVLMAEPTPAQQDLVLLDPRSGAEKKLNVEAPSARALRPLQKRARPCGYWLAASAERAVERLRLLGAEVLRVAEPGTVLAETYAPELSAGNDAAPAAPDKNGATAAAAAAAATTDLAGQPGTGTVPPPALRLRRSVIDAPLGSYYVPLSQSLAPLISAALEPDTPFSYYSQRLVPDLAAVARAVAAPELVFDDSD</sequence>
<name>A0A369AL01_9BURK</name>
<keyword evidence="5" id="KW-0121">Carboxypeptidase</keyword>
<evidence type="ECO:0000313" key="5">
    <source>
        <dbReference type="EMBL" id="RCX08966.1"/>
    </source>
</evidence>
<keyword evidence="3" id="KW-0732">Signal</keyword>
<keyword evidence="5" id="KW-0378">Hydrolase</keyword>
<comment type="caution">
    <text evidence="1">Lacks conserved residue(s) required for the propagation of feature annotation.</text>
</comment>
<dbReference type="GO" id="GO:0006508">
    <property type="term" value="P:proteolysis"/>
    <property type="evidence" value="ECO:0007669"/>
    <property type="project" value="InterPro"/>
</dbReference>
<evidence type="ECO:0000256" key="3">
    <source>
        <dbReference type="SAM" id="SignalP"/>
    </source>
</evidence>
<dbReference type="GO" id="GO:0008270">
    <property type="term" value="F:zinc ion binding"/>
    <property type="evidence" value="ECO:0007669"/>
    <property type="project" value="InterPro"/>
</dbReference>
<comment type="caution">
    <text evidence="5">The sequence shown here is derived from an EMBL/GenBank/DDBJ whole genome shotgun (WGS) entry which is preliminary data.</text>
</comment>
<dbReference type="Proteomes" id="UP000252174">
    <property type="component" value="Unassembled WGS sequence"/>
</dbReference>
<keyword evidence="6" id="KW-1185">Reference proteome</keyword>
<comment type="similarity">
    <text evidence="1">Belongs to the peptidase M14 family.</text>
</comment>
<feature type="region of interest" description="Disordered" evidence="2">
    <location>
        <begin position="32"/>
        <end position="81"/>
    </location>
</feature>
<protein>
    <submittedName>
        <fullName evidence="5">Zinc carboxypeptidase</fullName>
    </submittedName>
</protein>
<dbReference type="SUPFAM" id="SSF53187">
    <property type="entry name" value="Zn-dependent exopeptidases"/>
    <property type="match status" value="1"/>
</dbReference>
<reference evidence="5 6" key="1">
    <citation type="submission" date="2018-07" db="EMBL/GenBank/DDBJ databases">
        <title>Genomic Encyclopedia of Type Strains, Phase IV (KMG-IV): sequencing the most valuable type-strain genomes for metagenomic binning, comparative biology and taxonomic classification.</title>
        <authorList>
            <person name="Goeker M."/>
        </authorList>
    </citation>
    <scope>NUCLEOTIDE SEQUENCE [LARGE SCALE GENOMIC DNA]</scope>
    <source>
        <strain evidence="5 6">DSM 100911</strain>
    </source>
</reference>
<evidence type="ECO:0000259" key="4">
    <source>
        <dbReference type="PROSITE" id="PS52035"/>
    </source>
</evidence>
<gene>
    <name evidence="5" type="ORF">DFR45_10746</name>
</gene>